<reference evidence="7 8" key="1">
    <citation type="submission" date="2020-07" db="EMBL/GenBank/DDBJ databases">
        <authorList>
            <person name="Khare M."/>
        </authorList>
    </citation>
    <scope>NUCLEOTIDE SEQUENCE [LARGE SCALE GENOMIC DNA]</scope>
    <source>
        <strain evidence="7 8">P8776</strain>
    </source>
</reference>
<sequence length="130" mass="13132">MSTVEITPAPKRKSGLFGPGLLIAASFIGPGTVTTATVTGANFGYALVWAIVFSIVATIILQEMSVRLGLAARLSTGEALRQTFNSQIIKSLMIILVVSAIGIGGAAYAGGDTTGTALALASVTSLPHVA</sequence>
<keyword evidence="2" id="KW-0813">Transport</keyword>
<feature type="transmembrane region" description="Helical" evidence="6">
    <location>
        <begin position="45"/>
        <end position="70"/>
    </location>
</feature>
<evidence type="ECO:0000256" key="2">
    <source>
        <dbReference type="ARBA" id="ARBA00022448"/>
    </source>
</evidence>
<evidence type="ECO:0000313" key="7">
    <source>
        <dbReference type="EMBL" id="MBA4506225.1"/>
    </source>
</evidence>
<evidence type="ECO:0000256" key="4">
    <source>
        <dbReference type="ARBA" id="ARBA00022989"/>
    </source>
</evidence>
<evidence type="ECO:0000256" key="3">
    <source>
        <dbReference type="ARBA" id="ARBA00022692"/>
    </source>
</evidence>
<name>A0A838WZT2_9CORY</name>
<dbReference type="EMBL" id="JACEOR010000602">
    <property type="protein sequence ID" value="MBA4506225.1"/>
    <property type="molecule type" value="Genomic_DNA"/>
</dbReference>
<keyword evidence="8" id="KW-1185">Reference proteome</keyword>
<protein>
    <submittedName>
        <fullName evidence="7">Divalent metal cation transporter</fullName>
    </submittedName>
</protein>
<dbReference type="PANTHER" id="PTHR11706">
    <property type="entry name" value="SOLUTE CARRIER PROTEIN FAMILY 11 MEMBER"/>
    <property type="match status" value="1"/>
</dbReference>
<evidence type="ECO:0000256" key="5">
    <source>
        <dbReference type="ARBA" id="ARBA00023136"/>
    </source>
</evidence>
<dbReference type="GO" id="GO:0005886">
    <property type="term" value="C:plasma membrane"/>
    <property type="evidence" value="ECO:0007669"/>
    <property type="project" value="TreeGrafter"/>
</dbReference>
<comment type="subcellular location">
    <subcellularLocation>
        <location evidence="1">Membrane</location>
        <topology evidence="1">Multi-pass membrane protein</topology>
    </subcellularLocation>
</comment>
<feature type="transmembrane region" description="Helical" evidence="6">
    <location>
        <begin position="91"/>
        <end position="110"/>
    </location>
</feature>
<dbReference type="PANTHER" id="PTHR11706:SF33">
    <property type="entry name" value="NATURAL RESISTANCE-ASSOCIATED MACROPHAGE PROTEIN 2"/>
    <property type="match status" value="1"/>
</dbReference>
<evidence type="ECO:0000313" key="8">
    <source>
        <dbReference type="Proteomes" id="UP000580709"/>
    </source>
</evidence>
<keyword evidence="5 6" id="KW-0472">Membrane</keyword>
<dbReference type="GO" id="GO:0015086">
    <property type="term" value="F:cadmium ion transmembrane transporter activity"/>
    <property type="evidence" value="ECO:0007669"/>
    <property type="project" value="TreeGrafter"/>
</dbReference>
<evidence type="ECO:0000256" key="6">
    <source>
        <dbReference type="SAM" id="Phobius"/>
    </source>
</evidence>
<dbReference type="GO" id="GO:0034755">
    <property type="term" value="P:iron ion transmembrane transport"/>
    <property type="evidence" value="ECO:0007669"/>
    <property type="project" value="TreeGrafter"/>
</dbReference>
<dbReference type="Pfam" id="PF01566">
    <property type="entry name" value="Nramp"/>
    <property type="match status" value="1"/>
</dbReference>
<comment type="caution">
    <text evidence="7">The sequence shown here is derived from an EMBL/GenBank/DDBJ whole genome shotgun (WGS) entry which is preliminary data.</text>
</comment>
<gene>
    <name evidence="7" type="ORF">H0H28_13080</name>
</gene>
<accession>A0A838WZT2</accession>
<keyword evidence="3 6" id="KW-0812">Transmembrane</keyword>
<dbReference type="Proteomes" id="UP000580709">
    <property type="component" value="Unassembled WGS sequence"/>
</dbReference>
<proteinExistence type="predicted"/>
<dbReference type="AlphaFoldDB" id="A0A838WZT2"/>
<dbReference type="InterPro" id="IPR001046">
    <property type="entry name" value="NRAMP_fam"/>
</dbReference>
<organism evidence="7 8">
    <name type="scientific">Corynebacterium sanguinis</name>
    <dbReference type="NCBI Taxonomy" id="2594913"/>
    <lineage>
        <taxon>Bacteria</taxon>
        <taxon>Bacillati</taxon>
        <taxon>Actinomycetota</taxon>
        <taxon>Actinomycetes</taxon>
        <taxon>Mycobacteriales</taxon>
        <taxon>Corynebacteriaceae</taxon>
        <taxon>Corynebacterium</taxon>
    </lineage>
</organism>
<dbReference type="GO" id="GO:0005384">
    <property type="term" value="F:manganese ion transmembrane transporter activity"/>
    <property type="evidence" value="ECO:0007669"/>
    <property type="project" value="TreeGrafter"/>
</dbReference>
<keyword evidence="4 6" id="KW-1133">Transmembrane helix</keyword>
<dbReference type="RefSeq" id="WP_181730181.1">
    <property type="nucleotide sequence ID" value="NZ_JACEOR010000602.1"/>
</dbReference>
<feature type="non-terminal residue" evidence="7">
    <location>
        <position position="130"/>
    </location>
</feature>
<evidence type="ECO:0000256" key="1">
    <source>
        <dbReference type="ARBA" id="ARBA00004141"/>
    </source>
</evidence>